<name>A0A8A4TWW4_SULCO</name>
<keyword evidence="2" id="KW-1185">Reference proteome</keyword>
<protein>
    <recommendedName>
        <fullName evidence="3">Tetratricopeptide repeat protein</fullName>
    </recommendedName>
</protein>
<evidence type="ECO:0000313" key="2">
    <source>
        <dbReference type="Proteomes" id="UP000663929"/>
    </source>
</evidence>
<reference evidence="1" key="1">
    <citation type="submission" date="2021-03" db="EMBL/GenBank/DDBJ databases">
        <title>Acanthopleuribacteraceae sp. M133.</title>
        <authorList>
            <person name="Wang G."/>
        </authorList>
    </citation>
    <scope>NUCLEOTIDE SEQUENCE</scope>
    <source>
        <strain evidence="1">M133</strain>
    </source>
</reference>
<dbReference type="Proteomes" id="UP000663929">
    <property type="component" value="Chromosome"/>
</dbReference>
<dbReference type="AlphaFoldDB" id="A0A8A4TWW4"/>
<proteinExistence type="predicted"/>
<dbReference type="KEGG" id="scor:J3U87_14260"/>
<evidence type="ECO:0008006" key="3">
    <source>
        <dbReference type="Google" id="ProtNLM"/>
    </source>
</evidence>
<dbReference type="Gene3D" id="1.25.40.10">
    <property type="entry name" value="Tetratricopeptide repeat domain"/>
    <property type="match status" value="1"/>
</dbReference>
<dbReference type="RefSeq" id="WP_237383716.1">
    <property type="nucleotide sequence ID" value="NZ_CP071793.1"/>
</dbReference>
<dbReference type="InterPro" id="IPR011990">
    <property type="entry name" value="TPR-like_helical_dom_sf"/>
</dbReference>
<gene>
    <name evidence="1" type="ORF">J3U87_14260</name>
</gene>
<accession>A0A8A4TWW4</accession>
<evidence type="ECO:0000313" key="1">
    <source>
        <dbReference type="EMBL" id="QTD53614.1"/>
    </source>
</evidence>
<organism evidence="1 2">
    <name type="scientific">Sulfidibacter corallicola</name>
    <dbReference type="NCBI Taxonomy" id="2818388"/>
    <lineage>
        <taxon>Bacteria</taxon>
        <taxon>Pseudomonadati</taxon>
        <taxon>Acidobacteriota</taxon>
        <taxon>Holophagae</taxon>
        <taxon>Acanthopleuribacterales</taxon>
        <taxon>Acanthopleuribacteraceae</taxon>
        <taxon>Sulfidibacter</taxon>
    </lineage>
</organism>
<sequence>MTKNAALDQAIQAFHDKKWQQASDAMVKLLADEALPSGTKHRLSQFKTIADRHLVTQEEDPEALSLKMVSYHMNTGDRESAREILNKSDIIAEGTRLFLEAEMAMEEDDREKAIEYLNQAIEKQKDNRGYALNSPVFSPFINEPEFEFLRQGKDQQESEEASA</sequence>
<dbReference type="EMBL" id="CP071793">
    <property type="protein sequence ID" value="QTD53614.1"/>
    <property type="molecule type" value="Genomic_DNA"/>
</dbReference>